<evidence type="ECO:0000256" key="1">
    <source>
        <dbReference type="ARBA" id="ARBA00022801"/>
    </source>
</evidence>
<evidence type="ECO:0000313" key="5">
    <source>
        <dbReference type="EMBL" id="KEO91850.1"/>
    </source>
</evidence>
<dbReference type="Pfam" id="PF07676">
    <property type="entry name" value="PD40"/>
    <property type="match status" value="2"/>
</dbReference>
<protein>
    <submittedName>
        <fullName evidence="5">Dipeptidyl aminopeptidase</fullName>
    </submittedName>
</protein>
<gene>
    <name evidence="5" type="ORF">EH31_04025</name>
</gene>
<dbReference type="GO" id="GO:0004252">
    <property type="term" value="F:serine-type endopeptidase activity"/>
    <property type="evidence" value="ECO:0007669"/>
    <property type="project" value="TreeGrafter"/>
</dbReference>
<dbReference type="Gene3D" id="2.120.10.30">
    <property type="entry name" value="TolB, C-terminal domain"/>
    <property type="match status" value="1"/>
</dbReference>
<evidence type="ECO:0000259" key="4">
    <source>
        <dbReference type="Pfam" id="PF00326"/>
    </source>
</evidence>
<comment type="caution">
    <text evidence="5">The sequence shown here is derived from an EMBL/GenBank/DDBJ whole genome shotgun (WGS) entry which is preliminary data.</text>
</comment>
<keyword evidence="5" id="KW-0645">Protease</keyword>
<dbReference type="SUPFAM" id="SSF82171">
    <property type="entry name" value="DPP6 N-terminal domain-like"/>
    <property type="match status" value="1"/>
</dbReference>
<dbReference type="RefSeq" id="WP_034958204.1">
    <property type="nucleotide sequence ID" value="NZ_JMIW01000001.1"/>
</dbReference>
<sequence length="663" mass="71767">MTRTFLLTNAAVLAAVAVPVHAQDKEESFGGAKGADLSIEAMEPDGSAVTLGRAGEYPADIARYLLASGPGAANLSPDGKTIAFSWDVTGQSELWVMPASGGVPQQLTFQTGVSTPVWTPDGKGLFYSADRDGNEQPGYFMLSPDGKTETEILPAKRGDFRIFGGFAADGSFLYASTARGAGVFDIYRGTMSGESEMIIQSELGLAARSISPDGKYAIVTETVGEDGDNLYLLDLTTREMTTISKPPVDDRASHTLAGFEWRADSQSVGFSTNADREFGALTTYSLNSKRLQMIAEPDADIENLEVCGEGQSELVIYTENRDGFDTLRIRNAVNGNDRLVPDLPEGKYSLDCEGTSDPRLLVRVNGWQTPGELWMIDPIAGTGKKIFSANLAGLDADRLIRPQVVRYTARDGVELQGLLYLPKGAQKGENAPAVVFSVHGGPSAQSQASFDPVAQYHVARGVAVFEPNVRGSTGLGRTYSTLDDREKRLDSVRDLVDLKQVLATDGLIDGDRAAVMGGSYGGYAVNAVLAEYPGEFIAGVSLFGVADWVTALEIASPALKAADRIEYGDITEERWREFYKVNSPIRKADQITVPVLYSHGVQDPRIDIYETEVMVKTLRANGVEAPFIRIPDEGHGWRKLSNQLFYFRKQAEFLEEKLGLSGQ</sequence>
<reference evidence="5 6" key="1">
    <citation type="submission" date="2014-04" db="EMBL/GenBank/DDBJ databases">
        <title>A comprehensive comparison of genomes of Erythrobacter spp. strains.</title>
        <authorList>
            <person name="Zheng Q."/>
        </authorList>
    </citation>
    <scope>NUCLEOTIDE SEQUENCE [LARGE SCALE GENOMIC DNA]</scope>
    <source>
        <strain evidence="5 6">DSM 6997</strain>
    </source>
</reference>
<accession>A0A074MGA7</accession>
<name>A0A074MGA7_ERYLO</name>
<dbReference type="Pfam" id="PF00326">
    <property type="entry name" value="Peptidase_S9"/>
    <property type="match status" value="1"/>
</dbReference>
<dbReference type="eggNOG" id="COG0823">
    <property type="taxonomic scope" value="Bacteria"/>
</dbReference>
<keyword evidence="6" id="KW-1185">Reference proteome</keyword>
<dbReference type="OrthoDB" id="1094230at2"/>
<dbReference type="SUPFAM" id="SSF53474">
    <property type="entry name" value="alpha/beta-Hydrolases"/>
    <property type="match status" value="1"/>
</dbReference>
<evidence type="ECO:0000256" key="3">
    <source>
        <dbReference type="SAM" id="SignalP"/>
    </source>
</evidence>
<dbReference type="InterPro" id="IPR011659">
    <property type="entry name" value="WD40"/>
</dbReference>
<dbReference type="PANTHER" id="PTHR42776:SF27">
    <property type="entry name" value="DIPEPTIDYL PEPTIDASE FAMILY MEMBER 6"/>
    <property type="match status" value="1"/>
</dbReference>
<dbReference type="InterPro" id="IPR011042">
    <property type="entry name" value="6-blade_b-propeller_TolB-like"/>
</dbReference>
<dbReference type="GO" id="GO:0006508">
    <property type="term" value="P:proteolysis"/>
    <property type="evidence" value="ECO:0007669"/>
    <property type="project" value="InterPro"/>
</dbReference>
<dbReference type="EMBL" id="JMIW01000001">
    <property type="protein sequence ID" value="KEO91850.1"/>
    <property type="molecule type" value="Genomic_DNA"/>
</dbReference>
<proteinExistence type="predicted"/>
<dbReference type="PANTHER" id="PTHR42776">
    <property type="entry name" value="SERINE PEPTIDASE S9 FAMILY MEMBER"/>
    <property type="match status" value="1"/>
</dbReference>
<dbReference type="InterPro" id="IPR029058">
    <property type="entry name" value="AB_hydrolase_fold"/>
</dbReference>
<keyword evidence="2" id="KW-0720">Serine protease</keyword>
<evidence type="ECO:0000256" key="2">
    <source>
        <dbReference type="ARBA" id="ARBA00022825"/>
    </source>
</evidence>
<dbReference type="InterPro" id="IPR001375">
    <property type="entry name" value="Peptidase_S9_cat"/>
</dbReference>
<organism evidence="5 6">
    <name type="scientific">Erythrobacter longus</name>
    <dbReference type="NCBI Taxonomy" id="1044"/>
    <lineage>
        <taxon>Bacteria</taxon>
        <taxon>Pseudomonadati</taxon>
        <taxon>Pseudomonadota</taxon>
        <taxon>Alphaproteobacteria</taxon>
        <taxon>Sphingomonadales</taxon>
        <taxon>Erythrobacteraceae</taxon>
        <taxon>Erythrobacter/Porphyrobacter group</taxon>
        <taxon>Erythrobacter</taxon>
    </lineage>
</organism>
<dbReference type="Proteomes" id="UP000027647">
    <property type="component" value="Unassembled WGS sequence"/>
</dbReference>
<dbReference type="GO" id="GO:0004177">
    <property type="term" value="F:aminopeptidase activity"/>
    <property type="evidence" value="ECO:0007669"/>
    <property type="project" value="UniProtKB-KW"/>
</dbReference>
<dbReference type="AlphaFoldDB" id="A0A074MGA7"/>
<dbReference type="eggNOG" id="COG1506">
    <property type="taxonomic scope" value="Bacteria"/>
</dbReference>
<dbReference type="Gene3D" id="3.40.50.1820">
    <property type="entry name" value="alpha/beta hydrolase"/>
    <property type="match status" value="1"/>
</dbReference>
<dbReference type="STRING" id="1044.EH31_04025"/>
<feature type="chain" id="PRO_5001698842" evidence="3">
    <location>
        <begin position="23"/>
        <end position="663"/>
    </location>
</feature>
<keyword evidence="1" id="KW-0378">Hydrolase</keyword>
<evidence type="ECO:0000313" key="6">
    <source>
        <dbReference type="Proteomes" id="UP000027647"/>
    </source>
</evidence>
<keyword evidence="3" id="KW-0732">Signal</keyword>
<keyword evidence="5" id="KW-0031">Aminopeptidase</keyword>
<feature type="domain" description="Peptidase S9 prolyl oligopeptidase catalytic" evidence="4">
    <location>
        <begin position="449"/>
        <end position="659"/>
    </location>
</feature>
<feature type="signal peptide" evidence="3">
    <location>
        <begin position="1"/>
        <end position="22"/>
    </location>
</feature>